<reference evidence="3 4" key="1">
    <citation type="submission" date="2016-03" db="EMBL/GenBank/DDBJ databases">
        <title>Fine-scale spatial genetic structure of a fungal parasite of coffee scale insects.</title>
        <authorList>
            <person name="Jackson D."/>
            <person name="Zemenick K.A."/>
            <person name="Malloure B."/>
            <person name="Quandt C.A."/>
            <person name="James T.Y."/>
        </authorList>
    </citation>
    <scope>NUCLEOTIDE SEQUENCE [LARGE SCALE GENOMIC DNA]</scope>
    <source>
        <strain evidence="3 4">UM487</strain>
    </source>
</reference>
<keyword evidence="2" id="KW-0472">Membrane</keyword>
<feature type="region of interest" description="Disordered" evidence="1">
    <location>
        <begin position="77"/>
        <end position="113"/>
    </location>
</feature>
<evidence type="ECO:0000256" key="2">
    <source>
        <dbReference type="SAM" id="Phobius"/>
    </source>
</evidence>
<name>A0A179I0Q3_CORDF</name>
<dbReference type="EMBL" id="LUKN01004631">
    <property type="protein sequence ID" value="OAQ95742.1"/>
    <property type="molecule type" value="Genomic_DNA"/>
</dbReference>
<protein>
    <submittedName>
        <fullName evidence="3">Uncharacterized protein</fullName>
    </submittedName>
</protein>
<evidence type="ECO:0000313" key="4">
    <source>
        <dbReference type="Proteomes" id="UP000243081"/>
    </source>
</evidence>
<accession>A0A179I0Q3</accession>
<feature type="transmembrane region" description="Helical" evidence="2">
    <location>
        <begin position="7"/>
        <end position="32"/>
    </location>
</feature>
<dbReference type="InterPro" id="IPR038770">
    <property type="entry name" value="Na+/solute_symporter_sf"/>
</dbReference>
<dbReference type="OrthoDB" id="188035at2759"/>
<comment type="caution">
    <text evidence="3">The sequence shown here is derived from an EMBL/GenBank/DDBJ whole genome shotgun (WGS) entry which is preliminary data.</text>
</comment>
<dbReference type="Pfam" id="PF13593">
    <property type="entry name" value="SBF_like"/>
    <property type="match status" value="1"/>
</dbReference>
<feature type="transmembrane region" description="Helical" evidence="2">
    <location>
        <begin position="44"/>
        <end position="64"/>
    </location>
</feature>
<dbReference type="Gene3D" id="1.20.1530.20">
    <property type="match status" value="1"/>
</dbReference>
<keyword evidence="4" id="KW-1185">Reference proteome</keyword>
<dbReference type="Proteomes" id="UP000243081">
    <property type="component" value="Unassembled WGS sequence"/>
</dbReference>
<proteinExistence type="predicted"/>
<gene>
    <name evidence="3" type="ORF">LLEC1_04152</name>
</gene>
<dbReference type="InterPro" id="IPR016833">
    <property type="entry name" value="Put_Na-Bile_cotransptr"/>
</dbReference>
<keyword evidence="2" id="KW-0812">Transmembrane</keyword>
<organism evidence="3 4">
    <name type="scientific">Cordyceps confragosa</name>
    <name type="common">Lecanicillium lecanii</name>
    <dbReference type="NCBI Taxonomy" id="2714763"/>
    <lineage>
        <taxon>Eukaryota</taxon>
        <taxon>Fungi</taxon>
        <taxon>Dikarya</taxon>
        <taxon>Ascomycota</taxon>
        <taxon>Pezizomycotina</taxon>
        <taxon>Sordariomycetes</taxon>
        <taxon>Hypocreomycetidae</taxon>
        <taxon>Hypocreales</taxon>
        <taxon>Cordycipitaceae</taxon>
        <taxon>Akanthomyces</taxon>
    </lineage>
</organism>
<evidence type="ECO:0000256" key="1">
    <source>
        <dbReference type="SAM" id="MobiDB-lite"/>
    </source>
</evidence>
<dbReference type="AlphaFoldDB" id="A0A179I0Q3"/>
<sequence>MSIEETIAVCFCGAAKTASLGIPLVAAMWAAADNLTRAFDQIPVLLYTIEQIHVFVAQLLVHAFKWYMHRMGKYHSDSETQADTEPEEQQHIELRIQPNPYSAGNKRRIENKL</sequence>
<keyword evidence="2" id="KW-1133">Transmembrane helix</keyword>
<evidence type="ECO:0000313" key="3">
    <source>
        <dbReference type="EMBL" id="OAQ95742.1"/>
    </source>
</evidence>